<evidence type="ECO:0000256" key="2">
    <source>
        <dbReference type="ARBA" id="ARBA00023136"/>
    </source>
</evidence>
<feature type="compositionally biased region" description="Polar residues" evidence="4">
    <location>
        <begin position="379"/>
        <end position="398"/>
    </location>
</feature>
<feature type="compositionally biased region" description="Gly residues" evidence="4">
    <location>
        <begin position="291"/>
        <end position="325"/>
    </location>
</feature>
<dbReference type="Pfam" id="PF14905">
    <property type="entry name" value="OMP_b-brl_3"/>
    <property type="match status" value="1"/>
</dbReference>
<keyword evidence="5" id="KW-0732">Signal</keyword>
<dbReference type="InterPro" id="IPR036942">
    <property type="entry name" value="Beta-barrel_TonB_sf"/>
</dbReference>
<gene>
    <name evidence="7" type="ORF">J2I47_17565</name>
</gene>
<evidence type="ECO:0000259" key="6">
    <source>
        <dbReference type="Pfam" id="PF14905"/>
    </source>
</evidence>
<name>A0A939K4F4_9BACT</name>
<evidence type="ECO:0000313" key="8">
    <source>
        <dbReference type="Proteomes" id="UP000664034"/>
    </source>
</evidence>
<keyword evidence="2" id="KW-0472">Membrane</keyword>
<dbReference type="InterPro" id="IPR008969">
    <property type="entry name" value="CarboxyPept-like_regulatory"/>
</dbReference>
<comment type="subcellular location">
    <subcellularLocation>
        <location evidence="1">Cell outer membrane</location>
    </subcellularLocation>
</comment>
<feature type="region of interest" description="Disordered" evidence="4">
    <location>
        <begin position="367"/>
        <end position="398"/>
    </location>
</feature>
<dbReference type="RefSeq" id="WP_207365904.1">
    <property type="nucleotide sequence ID" value="NZ_JAFMYV010000009.1"/>
</dbReference>
<feature type="region of interest" description="Disordered" evidence="4">
    <location>
        <begin position="282"/>
        <end position="328"/>
    </location>
</feature>
<feature type="chain" id="PRO_5037141683" evidence="5">
    <location>
        <begin position="18"/>
        <end position="946"/>
    </location>
</feature>
<sequence length="946" mass="104062">MRLFLLGFFLLPLAGLAQNKPARSGQVSGFVIDSVTKKPLMEANVSVLLARDSSFVQVQTTGGDGDFSVQNLALGRYRLLITYVGYRPKSVLLTLTAAQPTVSLDTIRVLSQTQTLNEVVVVQERPPVSVKGDTLEFNAGSFKTQPNAQVEDLLKKLPGMEVDRDGNVKAQGQDVRRVLVDGKPFFGNDPKMATRNLPADMIERVQVFDRQSEQSQFSGVDDGERDRTVNLVTKRDRRRGVFGQQSAGYGTDEAGNARYQARLSVNRFNNGQQLSGVGQLNNINQQNFTGDGLGNGPTGGGGGQGGGGQGGGGQGGGSQGGGGIVGSNASGLSPTGITRALAGGLNFSDAIGTKVDISTSYFYNQTNTQNEQTSRRETTLPNSATAASQTNFTDKQNGSGLANGAHRINLQLNYRLDSANSIRLIPNLSFTNNQTSSLATARTVDGQGALLNTSNSSYTNNVQGVSGTNTLLWMHKFKRRGRTFSANLITTINDQNSNGLNQSQNQFLRSVGGQSSLFASRIDQQNRQTTNALTNNLTVSYTEPLSLAKSIEFRYTMSHSDTKSDRQVYDFKESTRAYDLVNNQLTNKYANVFATQRGGVSYQFRRVKYQYTIGVDAQNATLQSNNLSRDTTLNRSFFNVLPSARFQYNLGRNRNVTLDYRTRVNAPSVSQLQPIVDNSNPLYIRRGNPDLRPELSHVVNLNYRTYDQTTFHSFVASLNVTQTQNRIVNATTISPSGAQEVRPINANGYYSLFGFMNISKPAKWGAQTVNVSWSTNLQGSRSMSFLNDRANTALNLSLGQGLSLNTNINEKTDLNLSGNVTYQVATYSVQPQQNTRFFTNTANLRAFHRFGNRLFVQTDVYYIANSGRSAGYNQQYVLLNASLGQYLFKQKQGELRITAFDLLNQNRSVTRTTTESYVDDVQSLVLRRYFMVSFNYSIRHFAAMKL</sequence>
<dbReference type="AlphaFoldDB" id="A0A939K4F4"/>
<comment type="caution">
    <text evidence="7">The sequence shown here is derived from an EMBL/GenBank/DDBJ whole genome shotgun (WGS) entry which is preliminary data.</text>
</comment>
<dbReference type="InterPro" id="IPR041700">
    <property type="entry name" value="OMP_b-brl_3"/>
</dbReference>
<keyword evidence="3" id="KW-0998">Cell outer membrane</keyword>
<dbReference type="Gene3D" id="2.40.170.20">
    <property type="entry name" value="TonB-dependent receptor, beta-barrel domain"/>
    <property type="match status" value="1"/>
</dbReference>
<evidence type="ECO:0000256" key="3">
    <source>
        <dbReference type="ARBA" id="ARBA00023237"/>
    </source>
</evidence>
<keyword evidence="8" id="KW-1185">Reference proteome</keyword>
<proteinExistence type="predicted"/>
<dbReference type="Proteomes" id="UP000664034">
    <property type="component" value="Unassembled WGS sequence"/>
</dbReference>
<evidence type="ECO:0000313" key="7">
    <source>
        <dbReference type="EMBL" id="MBO0938364.1"/>
    </source>
</evidence>
<dbReference type="SUPFAM" id="SSF56935">
    <property type="entry name" value="Porins"/>
    <property type="match status" value="1"/>
</dbReference>
<evidence type="ECO:0000256" key="5">
    <source>
        <dbReference type="SAM" id="SignalP"/>
    </source>
</evidence>
<dbReference type="Pfam" id="PF13620">
    <property type="entry name" value="CarboxypepD_reg"/>
    <property type="match status" value="1"/>
</dbReference>
<dbReference type="SUPFAM" id="SSF49464">
    <property type="entry name" value="Carboxypeptidase regulatory domain-like"/>
    <property type="match status" value="1"/>
</dbReference>
<organism evidence="7 8">
    <name type="scientific">Fibrella rubiginis</name>
    <dbReference type="NCBI Taxonomy" id="2817060"/>
    <lineage>
        <taxon>Bacteria</taxon>
        <taxon>Pseudomonadati</taxon>
        <taxon>Bacteroidota</taxon>
        <taxon>Cytophagia</taxon>
        <taxon>Cytophagales</taxon>
        <taxon>Spirosomataceae</taxon>
        <taxon>Fibrella</taxon>
    </lineage>
</organism>
<feature type="signal peptide" evidence="5">
    <location>
        <begin position="1"/>
        <end position="17"/>
    </location>
</feature>
<feature type="domain" description="Outer membrane protein beta-barrel" evidence="6">
    <location>
        <begin position="475"/>
        <end position="936"/>
    </location>
</feature>
<dbReference type="Gene3D" id="2.170.130.10">
    <property type="entry name" value="TonB-dependent receptor, plug domain"/>
    <property type="match status" value="1"/>
</dbReference>
<protein>
    <submittedName>
        <fullName evidence="7">Outer membrane beta-barrel protein</fullName>
    </submittedName>
</protein>
<dbReference type="EMBL" id="JAFMYV010000009">
    <property type="protein sequence ID" value="MBO0938364.1"/>
    <property type="molecule type" value="Genomic_DNA"/>
</dbReference>
<dbReference type="GO" id="GO:0009279">
    <property type="term" value="C:cell outer membrane"/>
    <property type="evidence" value="ECO:0007669"/>
    <property type="project" value="UniProtKB-SubCell"/>
</dbReference>
<dbReference type="Gene3D" id="2.60.40.1120">
    <property type="entry name" value="Carboxypeptidase-like, regulatory domain"/>
    <property type="match status" value="1"/>
</dbReference>
<dbReference type="InterPro" id="IPR037066">
    <property type="entry name" value="Plug_dom_sf"/>
</dbReference>
<reference evidence="7" key="1">
    <citation type="submission" date="2021-03" db="EMBL/GenBank/DDBJ databases">
        <title>Fibrella sp. HMF5335 genome sequencing and assembly.</title>
        <authorList>
            <person name="Kang H."/>
            <person name="Kim H."/>
            <person name="Bae S."/>
            <person name="Joh K."/>
        </authorList>
    </citation>
    <scope>NUCLEOTIDE SEQUENCE</scope>
    <source>
        <strain evidence="7">HMF5335</strain>
    </source>
</reference>
<evidence type="ECO:0000256" key="1">
    <source>
        <dbReference type="ARBA" id="ARBA00004442"/>
    </source>
</evidence>
<evidence type="ECO:0000256" key="4">
    <source>
        <dbReference type="SAM" id="MobiDB-lite"/>
    </source>
</evidence>
<accession>A0A939K4F4</accession>